<dbReference type="SMART" id="SM00945">
    <property type="entry name" value="ProQ"/>
    <property type="match status" value="1"/>
</dbReference>
<evidence type="ECO:0000256" key="2">
    <source>
        <dbReference type="SAM" id="MobiDB-lite"/>
    </source>
</evidence>
<geneLocation type="plasmid" evidence="4">
    <name>pRSE21</name>
</geneLocation>
<evidence type="ECO:0000313" key="4">
    <source>
        <dbReference type="EMBL" id="AZT39701.1"/>
    </source>
</evidence>
<gene>
    <name evidence="5" type="ORF">EL007_24375</name>
    <name evidence="4" type="ORF">ELZ88_24570</name>
</gene>
<organism evidence="5">
    <name type="scientific">Salmonella enterica subsp. enterica serovar Karamoja</name>
    <dbReference type="NCBI Taxonomy" id="2500153"/>
    <lineage>
        <taxon>Bacteria</taxon>
        <taxon>Pseudomonadati</taxon>
        <taxon>Pseudomonadota</taxon>
        <taxon>Gammaproteobacteria</taxon>
        <taxon>Enterobacterales</taxon>
        <taxon>Enterobacteriaceae</taxon>
        <taxon>Salmonella</taxon>
    </lineage>
</organism>
<dbReference type="SUPFAM" id="SSF48657">
    <property type="entry name" value="FinO-like"/>
    <property type="match status" value="1"/>
</dbReference>
<accession>A0A3T0CIJ4</accession>
<dbReference type="GO" id="GO:0003723">
    <property type="term" value="F:RNA binding"/>
    <property type="evidence" value="ECO:0007669"/>
    <property type="project" value="UniProtKB-KW"/>
</dbReference>
<sequence length="185" mass="20566">MSQCVILQKKRRVAVMPAAPEATLPAPVPETTRSVLSLHRTPLSAPDPAAAPVETKTAQERPEKPRKPYSKKRLARLQTLRDLWPLLFSSVQPLKTGIKADLLADARARQLSLSEKDIGLCLRDWVNRAIYQKAVVSGEMRFDIHGAPVEPVSDTDRAYASTQLAAMAAQWKQHQEQQTLAEKPD</sequence>
<dbReference type="EMBL" id="CP034710">
    <property type="protein sequence ID" value="AZT39701.1"/>
    <property type="molecule type" value="Genomic_DNA"/>
</dbReference>
<dbReference type="EMBL" id="CP034699">
    <property type="protein sequence ID" value="AZT44397.1"/>
    <property type="molecule type" value="Genomic_DNA"/>
</dbReference>
<dbReference type="InterPro" id="IPR036442">
    <property type="entry name" value="ProQ/FinO_sf"/>
</dbReference>
<protein>
    <recommendedName>
        <fullName evidence="3">ProQ/FinO domain-containing protein</fullName>
    </recommendedName>
</protein>
<feature type="region of interest" description="Disordered" evidence="2">
    <location>
        <begin position="42"/>
        <end position="71"/>
    </location>
</feature>
<dbReference type="Pfam" id="PF04352">
    <property type="entry name" value="ProQ"/>
    <property type="match status" value="1"/>
</dbReference>
<dbReference type="Gene3D" id="1.10.1710.10">
    <property type="entry name" value="ProQ/FinO domain"/>
    <property type="match status" value="1"/>
</dbReference>
<feature type="compositionally biased region" description="Basic and acidic residues" evidence="2">
    <location>
        <begin position="57"/>
        <end position="66"/>
    </location>
</feature>
<evidence type="ECO:0000313" key="5">
    <source>
        <dbReference type="EMBL" id="AZT44397.1"/>
    </source>
</evidence>
<geneLocation type="plasmid" evidence="5">
    <name>pRSE40</name>
</geneLocation>
<keyword evidence="1" id="KW-0694">RNA-binding</keyword>
<dbReference type="InterPro" id="IPR016103">
    <property type="entry name" value="ProQ/FinO"/>
</dbReference>
<proteinExistence type="predicted"/>
<dbReference type="RefSeq" id="WP_168445643.1">
    <property type="nucleotide sequence ID" value="NZ_CP034699.1"/>
</dbReference>
<evidence type="ECO:0000256" key="1">
    <source>
        <dbReference type="ARBA" id="ARBA00022884"/>
    </source>
</evidence>
<feature type="domain" description="ProQ/FinO" evidence="3">
    <location>
        <begin position="66"/>
        <end position="180"/>
    </location>
</feature>
<name>A0A3T0CIJ4_SALET</name>
<keyword evidence="5" id="KW-0614">Plasmid</keyword>
<evidence type="ECO:0000259" key="3">
    <source>
        <dbReference type="SMART" id="SM00945"/>
    </source>
</evidence>
<dbReference type="AlphaFoldDB" id="A0A3T0CIJ4"/>
<reference evidence="5" key="1">
    <citation type="submission" date="2018-12" db="EMBL/GenBank/DDBJ databases">
        <title>Complete genome sequences of twenty non-typhoidal Salmonella isolates from Rwanda.</title>
        <authorList>
            <person name="Byukusenge M."/>
            <person name="Li L."/>
            <person name="Subhashinie K."/>
            <person name="Nzayirambaho M."/>
            <person name="Kuchipudi S.V."/>
            <person name="Jayarao B.M."/>
        </authorList>
    </citation>
    <scope>NUCLEOTIDE SEQUENCE</scope>
    <source>
        <strain evidence="4">RSE21</strain>
        <strain evidence="5">RSE40</strain>
        <plasmid evidence="4">pRSE21</plasmid>
        <plasmid evidence="5">pRSE40</plasmid>
    </source>
</reference>